<sequence length="392" mass="43816">MSNQVNLQLSNLTNDLNNYPMIFISGSHNLSHSQINNMRTNLDKKINYIISATSTTLQVTRLVSQTFQMTLLNLESSKLFLNDSTIKDSENSLLNAIGVQSQNTVIEIHNTIFSNLINSDIKDSTFDGNQAVTVAGSINYYCSPDSDKQSNIFKSNYAKYGENYASYGYELKIISKQQNLDLQNLVSGQNFPSDLLVGIYDQNGQLITIDNDSEATLFSEDISLQISGKCITGEVLQNNKCILCLKGTFSLDASKTQCQRCLDSTTCNGGSEINLDQGVWRSSTNSTRLYKCSNIDACPQNDHIYSLFVEEGLNQNAAQAIKESCALNVLEQQMGQYMQGQVLQFALNANQFISKFSLQLFNFKYSKEKQASNCAIENFNKLLLDYYACKRL</sequence>
<gene>
    <name evidence="1" type="primary">Contig17904.g19041</name>
    <name evidence="1" type="ORF">STYLEM_8978</name>
</gene>
<evidence type="ECO:0000313" key="2">
    <source>
        <dbReference type="Proteomes" id="UP000039865"/>
    </source>
</evidence>
<reference evidence="1 2" key="1">
    <citation type="submission" date="2014-06" db="EMBL/GenBank/DDBJ databases">
        <authorList>
            <person name="Swart Estienne"/>
        </authorList>
    </citation>
    <scope>NUCLEOTIDE SEQUENCE [LARGE SCALE GENOMIC DNA]</scope>
    <source>
        <strain evidence="1 2">130c</strain>
    </source>
</reference>
<dbReference type="InParanoid" id="A0A078ADS0"/>
<accession>A0A078ADS0</accession>
<proteinExistence type="predicted"/>
<protein>
    <submittedName>
        <fullName evidence="1">Uncharacterized protein</fullName>
    </submittedName>
</protein>
<organism evidence="1 2">
    <name type="scientific">Stylonychia lemnae</name>
    <name type="common">Ciliate</name>
    <dbReference type="NCBI Taxonomy" id="5949"/>
    <lineage>
        <taxon>Eukaryota</taxon>
        <taxon>Sar</taxon>
        <taxon>Alveolata</taxon>
        <taxon>Ciliophora</taxon>
        <taxon>Intramacronucleata</taxon>
        <taxon>Spirotrichea</taxon>
        <taxon>Stichotrichia</taxon>
        <taxon>Sporadotrichida</taxon>
        <taxon>Oxytrichidae</taxon>
        <taxon>Stylonychinae</taxon>
        <taxon>Stylonychia</taxon>
    </lineage>
</organism>
<dbReference type="OrthoDB" id="294016at2759"/>
<dbReference type="EMBL" id="CCKQ01008524">
    <property type="protein sequence ID" value="CDW79986.1"/>
    <property type="molecule type" value="Genomic_DNA"/>
</dbReference>
<name>A0A078ADS0_STYLE</name>
<keyword evidence="2" id="KW-1185">Reference proteome</keyword>
<evidence type="ECO:0000313" key="1">
    <source>
        <dbReference type="EMBL" id="CDW79986.1"/>
    </source>
</evidence>
<dbReference type="Proteomes" id="UP000039865">
    <property type="component" value="Unassembled WGS sequence"/>
</dbReference>
<dbReference type="AlphaFoldDB" id="A0A078ADS0"/>